<sequence length="27" mass="3242">MCLFFVQNEINLQLDVLHIYFSLKQKG</sequence>
<reference evidence="1" key="1">
    <citation type="submission" date="2018-02" db="EMBL/GenBank/DDBJ databases">
        <title>Rhizophora mucronata_Transcriptome.</title>
        <authorList>
            <person name="Meera S.P."/>
            <person name="Sreeshan A."/>
            <person name="Augustine A."/>
        </authorList>
    </citation>
    <scope>NUCLEOTIDE SEQUENCE</scope>
    <source>
        <tissue evidence="1">Leaf</tissue>
    </source>
</reference>
<proteinExistence type="predicted"/>
<name>A0A2P2N7P4_RHIMU</name>
<evidence type="ECO:0000313" key="1">
    <source>
        <dbReference type="EMBL" id="MBX38473.1"/>
    </source>
</evidence>
<dbReference type="AlphaFoldDB" id="A0A2P2N7P4"/>
<accession>A0A2P2N7P4</accession>
<protein>
    <submittedName>
        <fullName evidence="1">Uncharacterized protein</fullName>
    </submittedName>
</protein>
<organism evidence="1">
    <name type="scientific">Rhizophora mucronata</name>
    <name type="common">Asiatic mangrove</name>
    <dbReference type="NCBI Taxonomy" id="61149"/>
    <lineage>
        <taxon>Eukaryota</taxon>
        <taxon>Viridiplantae</taxon>
        <taxon>Streptophyta</taxon>
        <taxon>Embryophyta</taxon>
        <taxon>Tracheophyta</taxon>
        <taxon>Spermatophyta</taxon>
        <taxon>Magnoliopsida</taxon>
        <taxon>eudicotyledons</taxon>
        <taxon>Gunneridae</taxon>
        <taxon>Pentapetalae</taxon>
        <taxon>rosids</taxon>
        <taxon>fabids</taxon>
        <taxon>Malpighiales</taxon>
        <taxon>Rhizophoraceae</taxon>
        <taxon>Rhizophora</taxon>
    </lineage>
</organism>
<dbReference type="EMBL" id="GGEC01057989">
    <property type="protein sequence ID" value="MBX38473.1"/>
    <property type="molecule type" value="Transcribed_RNA"/>
</dbReference>